<evidence type="ECO:0000313" key="4">
    <source>
        <dbReference type="Proteomes" id="UP000433652"/>
    </source>
</evidence>
<keyword evidence="1" id="KW-1133">Transmembrane helix</keyword>
<evidence type="ECO:0000313" key="3">
    <source>
        <dbReference type="EMBL" id="MXO61201.1"/>
    </source>
</evidence>
<name>A0A6I4SYZ2_9SPHN</name>
<evidence type="ECO:0000259" key="2">
    <source>
        <dbReference type="Pfam" id="PF00884"/>
    </source>
</evidence>
<dbReference type="GO" id="GO:0016787">
    <property type="term" value="F:hydrolase activity"/>
    <property type="evidence" value="ECO:0007669"/>
    <property type="project" value="UniProtKB-KW"/>
</dbReference>
<dbReference type="InterPro" id="IPR017850">
    <property type="entry name" value="Alkaline_phosphatase_core_sf"/>
</dbReference>
<keyword evidence="3" id="KW-0378">Hydrolase</keyword>
<keyword evidence="1" id="KW-0472">Membrane</keyword>
<evidence type="ECO:0000256" key="1">
    <source>
        <dbReference type="SAM" id="Phobius"/>
    </source>
</evidence>
<feature type="transmembrane region" description="Helical" evidence="1">
    <location>
        <begin position="80"/>
        <end position="98"/>
    </location>
</feature>
<feature type="transmembrane region" description="Helical" evidence="1">
    <location>
        <begin position="158"/>
        <end position="181"/>
    </location>
</feature>
<dbReference type="Gene3D" id="3.40.720.10">
    <property type="entry name" value="Alkaline Phosphatase, subunit A"/>
    <property type="match status" value="1"/>
</dbReference>
<proteinExistence type="predicted"/>
<dbReference type="GO" id="GO:0016740">
    <property type="term" value="F:transferase activity"/>
    <property type="evidence" value="ECO:0007669"/>
    <property type="project" value="UniProtKB-KW"/>
</dbReference>
<sequence length="524" mass="56228">MKPSSASSRPGRSWWRALAGVALFTLAYALANRFQLVNGVLYRWAANDSETAIRNFLLLAGQALALLGALWLLPRRWAGVALGLAFASILVNLGYGQTVGDALSTGTLAWIGEEARQAGEAAGELTGPLALAVAQALIATGLLVWARVLLRRALGSPISAATTVVGLVLLALPNLALLSGWPTAFAAERNFYTFGYSVLAADPPPPRAAVELAPVTAGTPDHIVWLIDESVAYTPFTQIVLPEAQKFEPVDFGAAVSLGNCSAPSNVALRSGVDVRHAAPGMYLRTTPSIWGYARKAGYRTMLVDGQTTGVPQNVLLAPERALIDEVVSMADGIDTDRTIAAHLNAQLKGPERTFTYVVLRGVHFQYRDHYPLDTLPDDAPGIEQYRAALTYSKRGFFTALFDGVDREKAAVIYTSDHGQNLIPGKLPHCSRERVPAEYDIPLLAFLPQGLASNYAVPVTARHSASQILPTTLEWMGYDPETVQTAYDIDLSGPPAAYVRFGRTVVPVSKGDRVDVEVSTTPPQ</sequence>
<gene>
    <name evidence="3" type="ORF">GRI89_16780</name>
</gene>
<protein>
    <submittedName>
        <fullName evidence="3">Sulfatase-like hydrolase/transferase</fullName>
    </submittedName>
</protein>
<feature type="domain" description="Sulfatase N-terminal" evidence="2">
    <location>
        <begin position="285"/>
        <end position="478"/>
    </location>
</feature>
<dbReference type="RefSeq" id="WP_159798048.1">
    <property type="nucleotide sequence ID" value="NZ_WTYM01000059.1"/>
</dbReference>
<reference evidence="3 4" key="1">
    <citation type="submission" date="2019-12" db="EMBL/GenBank/DDBJ databases">
        <title>Genomic-based taxomic classification of the family Erythrobacteraceae.</title>
        <authorList>
            <person name="Xu L."/>
        </authorList>
    </citation>
    <scope>NUCLEOTIDE SEQUENCE [LARGE SCALE GENOMIC DNA]</scope>
    <source>
        <strain evidence="3 4">MCCC 1K01500</strain>
    </source>
</reference>
<dbReference type="SUPFAM" id="SSF53649">
    <property type="entry name" value="Alkaline phosphatase-like"/>
    <property type="match status" value="1"/>
</dbReference>
<dbReference type="Pfam" id="PF00884">
    <property type="entry name" value="Sulfatase"/>
    <property type="match status" value="1"/>
</dbReference>
<keyword evidence="4" id="KW-1185">Reference proteome</keyword>
<keyword evidence="1" id="KW-0812">Transmembrane</keyword>
<dbReference type="InterPro" id="IPR000917">
    <property type="entry name" value="Sulfatase_N"/>
</dbReference>
<organism evidence="3 4">
    <name type="scientific">Croceibacterium salegens</name>
    <dbReference type="NCBI Taxonomy" id="1737568"/>
    <lineage>
        <taxon>Bacteria</taxon>
        <taxon>Pseudomonadati</taxon>
        <taxon>Pseudomonadota</taxon>
        <taxon>Alphaproteobacteria</taxon>
        <taxon>Sphingomonadales</taxon>
        <taxon>Erythrobacteraceae</taxon>
        <taxon>Croceibacterium</taxon>
    </lineage>
</organism>
<accession>A0A6I4SYZ2</accession>
<dbReference type="Proteomes" id="UP000433652">
    <property type="component" value="Unassembled WGS sequence"/>
</dbReference>
<dbReference type="OrthoDB" id="9786870at2"/>
<keyword evidence="3" id="KW-0808">Transferase</keyword>
<feature type="transmembrane region" description="Helical" evidence="1">
    <location>
        <begin position="129"/>
        <end position="146"/>
    </location>
</feature>
<feature type="transmembrane region" description="Helical" evidence="1">
    <location>
        <begin position="55"/>
        <end position="73"/>
    </location>
</feature>
<dbReference type="AlphaFoldDB" id="A0A6I4SYZ2"/>
<dbReference type="EMBL" id="WTYM01000059">
    <property type="protein sequence ID" value="MXO61201.1"/>
    <property type="molecule type" value="Genomic_DNA"/>
</dbReference>
<comment type="caution">
    <text evidence="3">The sequence shown here is derived from an EMBL/GenBank/DDBJ whole genome shotgun (WGS) entry which is preliminary data.</text>
</comment>